<dbReference type="InterPro" id="IPR000515">
    <property type="entry name" value="MetI-like"/>
</dbReference>
<dbReference type="InterPro" id="IPR050366">
    <property type="entry name" value="BP-dependent_transpt_permease"/>
</dbReference>
<proteinExistence type="inferred from homology"/>
<evidence type="ECO:0000313" key="10">
    <source>
        <dbReference type="Proteomes" id="UP000070284"/>
    </source>
</evidence>
<feature type="transmembrane region" description="Helical" evidence="7">
    <location>
        <begin position="245"/>
        <end position="267"/>
    </location>
</feature>
<organism evidence="9 10">
    <name type="scientific">candidate division MSBL1 archaeon SCGC-AAA259E19</name>
    <dbReference type="NCBI Taxonomy" id="1698264"/>
    <lineage>
        <taxon>Archaea</taxon>
        <taxon>Methanobacteriati</taxon>
        <taxon>Methanobacteriota</taxon>
        <taxon>candidate division MSBL1</taxon>
    </lineage>
</organism>
<keyword evidence="10" id="KW-1185">Reference proteome</keyword>
<evidence type="ECO:0000256" key="3">
    <source>
        <dbReference type="ARBA" id="ARBA00022475"/>
    </source>
</evidence>
<dbReference type="SUPFAM" id="SSF161098">
    <property type="entry name" value="MetI-like"/>
    <property type="match status" value="1"/>
</dbReference>
<feature type="transmembrane region" description="Helical" evidence="7">
    <location>
        <begin position="214"/>
        <end position="233"/>
    </location>
</feature>
<feature type="transmembrane region" description="Helical" evidence="7">
    <location>
        <begin position="136"/>
        <end position="155"/>
    </location>
</feature>
<dbReference type="Proteomes" id="UP000070284">
    <property type="component" value="Unassembled WGS sequence"/>
</dbReference>
<dbReference type="PANTHER" id="PTHR43386">
    <property type="entry name" value="OLIGOPEPTIDE TRANSPORT SYSTEM PERMEASE PROTEIN APPC"/>
    <property type="match status" value="1"/>
</dbReference>
<dbReference type="PROSITE" id="PS50928">
    <property type="entry name" value="ABC_TM1"/>
    <property type="match status" value="1"/>
</dbReference>
<protein>
    <recommendedName>
        <fullName evidence="8">ABC transmembrane type-1 domain-containing protein</fullName>
    </recommendedName>
</protein>
<dbReference type="Pfam" id="PF00528">
    <property type="entry name" value="BPD_transp_1"/>
    <property type="match status" value="1"/>
</dbReference>
<gene>
    <name evidence="9" type="ORF">AKJ65_02985</name>
</gene>
<evidence type="ECO:0000256" key="1">
    <source>
        <dbReference type="ARBA" id="ARBA00004651"/>
    </source>
</evidence>
<feature type="transmembrane region" description="Helical" evidence="7">
    <location>
        <begin position="190"/>
        <end position="207"/>
    </location>
</feature>
<evidence type="ECO:0000256" key="6">
    <source>
        <dbReference type="ARBA" id="ARBA00023136"/>
    </source>
</evidence>
<name>A0A133UL45_9EURY</name>
<accession>A0A133UL45</accession>
<evidence type="ECO:0000256" key="4">
    <source>
        <dbReference type="ARBA" id="ARBA00022692"/>
    </source>
</evidence>
<keyword evidence="6 7" id="KW-0472">Membrane</keyword>
<dbReference type="InterPro" id="IPR035906">
    <property type="entry name" value="MetI-like_sf"/>
</dbReference>
<keyword evidence="3" id="KW-1003">Cell membrane</keyword>
<feature type="domain" description="ABC transmembrane type-1" evidence="8">
    <location>
        <begin position="72"/>
        <end position="264"/>
    </location>
</feature>
<sequence length="279" mass="30379">MPGRLELLSKNNRFQIVVGIVLFIVLVGILGPFFTMSPEDYTGGRYESPSLDHKLGTNMFGNDVWAQTIYGIRHSLMVGLAAGLIALIIAFAVGGIGGYGGGLFDETLNLVSNVFLTLPMIPVLIVLSALFKQRSLYLVAFIIAVIAWPGAARAIRSQVLSLKERGFVDLARITGKGDTHILFLEIFPNMLAYIFIQFCTMVGTAIVMEAGISLLGLGPTTVVTLGSMLHWSIMNQAVQMEVWWWFLPPGFIIITFTGSIIMIGSVIDDALNPKLRGVL</sequence>
<evidence type="ECO:0000259" key="8">
    <source>
        <dbReference type="PROSITE" id="PS50928"/>
    </source>
</evidence>
<evidence type="ECO:0000256" key="2">
    <source>
        <dbReference type="ARBA" id="ARBA00022448"/>
    </source>
</evidence>
<comment type="caution">
    <text evidence="9">The sequence shown here is derived from an EMBL/GenBank/DDBJ whole genome shotgun (WGS) entry which is preliminary data.</text>
</comment>
<reference evidence="9 10" key="1">
    <citation type="journal article" date="2016" name="Sci. Rep.">
        <title>Metabolic traits of an uncultured archaeal lineage -MSBL1- from brine pools of the Red Sea.</title>
        <authorList>
            <person name="Mwirichia R."/>
            <person name="Alam I."/>
            <person name="Rashid M."/>
            <person name="Vinu M."/>
            <person name="Ba-Alawi W."/>
            <person name="Anthony Kamau A."/>
            <person name="Kamanda Ngugi D."/>
            <person name="Goker M."/>
            <person name="Klenk H.P."/>
            <person name="Bajic V."/>
            <person name="Stingl U."/>
        </authorList>
    </citation>
    <scope>NUCLEOTIDE SEQUENCE [LARGE SCALE GENOMIC DNA]</scope>
    <source>
        <strain evidence="9">SCGC-AAA259E19</strain>
    </source>
</reference>
<evidence type="ECO:0000256" key="5">
    <source>
        <dbReference type="ARBA" id="ARBA00022989"/>
    </source>
</evidence>
<comment type="similarity">
    <text evidence="7">Belongs to the binding-protein-dependent transport system permease family.</text>
</comment>
<feature type="transmembrane region" description="Helical" evidence="7">
    <location>
        <begin position="76"/>
        <end position="98"/>
    </location>
</feature>
<dbReference type="PANTHER" id="PTHR43386:SF1">
    <property type="entry name" value="D,D-DIPEPTIDE TRANSPORT SYSTEM PERMEASE PROTEIN DDPC-RELATED"/>
    <property type="match status" value="1"/>
</dbReference>
<feature type="transmembrane region" description="Helical" evidence="7">
    <location>
        <begin position="110"/>
        <end position="131"/>
    </location>
</feature>
<evidence type="ECO:0000313" key="9">
    <source>
        <dbReference type="EMBL" id="KXA94952.1"/>
    </source>
</evidence>
<feature type="transmembrane region" description="Helical" evidence="7">
    <location>
        <begin position="14"/>
        <end position="35"/>
    </location>
</feature>
<keyword evidence="5 7" id="KW-1133">Transmembrane helix</keyword>
<keyword evidence="4 7" id="KW-0812">Transmembrane</keyword>
<dbReference type="EMBL" id="LHXO01000031">
    <property type="protein sequence ID" value="KXA94952.1"/>
    <property type="molecule type" value="Genomic_DNA"/>
</dbReference>
<comment type="subcellular location">
    <subcellularLocation>
        <location evidence="1 7">Cell membrane</location>
        <topology evidence="1 7">Multi-pass membrane protein</topology>
    </subcellularLocation>
</comment>
<dbReference type="CDD" id="cd06261">
    <property type="entry name" value="TM_PBP2"/>
    <property type="match status" value="1"/>
</dbReference>
<dbReference type="Gene3D" id="1.10.3720.10">
    <property type="entry name" value="MetI-like"/>
    <property type="match status" value="1"/>
</dbReference>
<keyword evidence="2 7" id="KW-0813">Transport</keyword>
<dbReference type="AlphaFoldDB" id="A0A133UL45"/>
<dbReference type="GO" id="GO:0055085">
    <property type="term" value="P:transmembrane transport"/>
    <property type="evidence" value="ECO:0007669"/>
    <property type="project" value="InterPro"/>
</dbReference>
<evidence type="ECO:0000256" key="7">
    <source>
        <dbReference type="RuleBase" id="RU363032"/>
    </source>
</evidence>
<dbReference type="GO" id="GO:0005886">
    <property type="term" value="C:plasma membrane"/>
    <property type="evidence" value="ECO:0007669"/>
    <property type="project" value="UniProtKB-SubCell"/>
</dbReference>